<feature type="transmembrane region" description="Helical" evidence="1">
    <location>
        <begin position="138"/>
        <end position="155"/>
    </location>
</feature>
<accession>A0A2P5WM24</accession>
<evidence type="ECO:0000313" key="2">
    <source>
        <dbReference type="EMBL" id="PPR92153.1"/>
    </source>
</evidence>
<keyword evidence="1" id="KW-1133">Transmembrane helix</keyword>
<protein>
    <submittedName>
        <fullName evidence="2">Uncharacterized protein</fullName>
    </submittedName>
</protein>
<organism evidence="2 3">
    <name type="scientific">Gossypium barbadense</name>
    <name type="common">Sea Island cotton</name>
    <name type="synonym">Hibiscus barbadensis</name>
    <dbReference type="NCBI Taxonomy" id="3634"/>
    <lineage>
        <taxon>Eukaryota</taxon>
        <taxon>Viridiplantae</taxon>
        <taxon>Streptophyta</taxon>
        <taxon>Embryophyta</taxon>
        <taxon>Tracheophyta</taxon>
        <taxon>Spermatophyta</taxon>
        <taxon>Magnoliopsida</taxon>
        <taxon>eudicotyledons</taxon>
        <taxon>Gunneridae</taxon>
        <taxon>Pentapetalae</taxon>
        <taxon>rosids</taxon>
        <taxon>malvids</taxon>
        <taxon>Malvales</taxon>
        <taxon>Malvaceae</taxon>
        <taxon>Malvoideae</taxon>
        <taxon>Gossypium</taxon>
    </lineage>
</organism>
<gene>
    <name evidence="2" type="ORF">GOBAR_AA28521</name>
</gene>
<keyword evidence="1" id="KW-0472">Membrane</keyword>
<sequence>MEGTRPRATPVCCEGSPCLLNFFKCGRARLLSHALGVCGTWPCRTAVPRVVLFSRARVVWCHTHVLLYRLNGTGMSYSRVKETESSLVPGTPMVFYPTPVFFLSSSPTAMSHGRGDLSHLTFWGNHVLLQHGRLARPYLFPYLATALGMPVFLAVRILGRIAFITIANIMNAIAVTAVTVHSMLATIASTTPSGVAHPARKSFMNVKIVGMVVYV</sequence>
<reference evidence="2 3" key="1">
    <citation type="submission" date="2015-01" db="EMBL/GenBank/DDBJ databases">
        <title>Genome of allotetraploid Gossypium barbadense reveals genomic plasticity and fiber elongation in cotton evolution.</title>
        <authorList>
            <person name="Chen X."/>
            <person name="Liu X."/>
            <person name="Zhao B."/>
            <person name="Zheng H."/>
            <person name="Hu Y."/>
            <person name="Lu G."/>
            <person name="Yang C."/>
            <person name="Chen J."/>
            <person name="Shan C."/>
            <person name="Zhang L."/>
            <person name="Zhou Y."/>
            <person name="Wang L."/>
            <person name="Guo W."/>
            <person name="Bai Y."/>
            <person name="Ruan J."/>
            <person name="Shangguan X."/>
            <person name="Mao Y."/>
            <person name="Jiang J."/>
            <person name="Zhu Y."/>
            <person name="Lei J."/>
            <person name="Kang H."/>
            <person name="Chen S."/>
            <person name="He X."/>
            <person name="Wang R."/>
            <person name="Wang Y."/>
            <person name="Chen J."/>
            <person name="Wang L."/>
            <person name="Yu S."/>
            <person name="Wang B."/>
            <person name="Wei J."/>
            <person name="Song S."/>
            <person name="Lu X."/>
            <person name="Gao Z."/>
            <person name="Gu W."/>
            <person name="Deng X."/>
            <person name="Ma D."/>
            <person name="Wang S."/>
            <person name="Liang W."/>
            <person name="Fang L."/>
            <person name="Cai C."/>
            <person name="Zhu X."/>
            <person name="Zhou B."/>
            <person name="Zhang Y."/>
            <person name="Chen Z."/>
            <person name="Xu S."/>
            <person name="Zhu R."/>
            <person name="Wang S."/>
            <person name="Zhang T."/>
            <person name="Zhao G."/>
        </authorList>
    </citation>
    <scope>NUCLEOTIDE SEQUENCE [LARGE SCALE GENOMIC DNA]</scope>
    <source>
        <strain evidence="3">cv. Xinhai21</strain>
        <tissue evidence="2">Leaf</tissue>
    </source>
</reference>
<proteinExistence type="predicted"/>
<keyword evidence="1" id="KW-0812">Transmembrane</keyword>
<dbReference type="EMBL" id="KZ667130">
    <property type="protein sequence ID" value="PPR92153.1"/>
    <property type="molecule type" value="Genomic_DNA"/>
</dbReference>
<feature type="transmembrane region" description="Helical" evidence="1">
    <location>
        <begin position="161"/>
        <end position="180"/>
    </location>
</feature>
<evidence type="ECO:0000313" key="3">
    <source>
        <dbReference type="Proteomes" id="UP000239757"/>
    </source>
</evidence>
<evidence type="ECO:0000256" key="1">
    <source>
        <dbReference type="SAM" id="Phobius"/>
    </source>
</evidence>
<name>A0A2P5WM24_GOSBA</name>
<dbReference type="AlphaFoldDB" id="A0A2P5WM24"/>
<dbReference type="Proteomes" id="UP000239757">
    <property type="component" value="Unassembled WGS sequence"/>
</dbReference>